<dbReference type="Gene3D" id="4.10.240.10">
    <property type="entry name" value="Zn(2)-C6 fungal-type DNA-binding domain"/>
    <property type="match status" value="1"/>
</dbReference>
<evidence type="ECO:0000313" key="2">
    <source>
        <dbReference type="Proteomes" id="UP000053841"/>
    </source>
</evidence>
<dbReference type="GO" id="GO:0008270">
    <property type="term" value="F:zinc ion binding"/>
    <property type="evidence" value="ECO:0007669"/>
    <property type="project" value="InterPro"/>
</dbReference>
<dbReference type="KEGG" id="bze:COCCADRAFT_41742"/>
<accession>W6Y909</accession>
<dbReference type="STRING" id="930089.W6Y909"/>
<evidence type="ECO:0008006" key="3">
    <source>
        <dbReference type="Google" id="ProtNLM"/>
    </source>
</evidence>
<dbReference type="GeneID" id="19149548"/>
<evidence type="ECO:0000313" key="1">
    <source>
        <dbReference type="EMBL" id="EUC27556.1"/>
    </source>
</evidence>
<protein>
    <recommendedName>
        <fullName evidence="3">Zn(2)-C6 fungal-type domain-containing protein</fullName>
    </recommendedName>
</protein>
<dbReference type="Proteomes" id="UP000053841">
    <property type="component" value="Unassembled WGS sequence"/>
</dbReference>
<reference evidence="1 2" key="1">
    <citation type="journal article" date="2013" name="PLoS Genet.">
        <title>Comparative genome structure, secondary metabolite, and effector coding capacity across Cochliobolus pathogens.</title>
        <authorList>
            <person name="Condon B.J."/>
            <person name="Leng Y."/>
            <person name="Wu D."/>
            <person name="Bushley K.E."/>
            <person name="Ohm R.A."/>
            <person name="Otillar R."/>
            <person name="Martin J."/>
            <person name="Schackwitz W."/>
            <person name="Grimwood J."/>
            <person name="MohdZainudin N."/>
            <person name="Xue C."/>
            <person name="Wang R."/>
            <person name="Manning V.A."/>
            <person name="Dhillon B."/>
            <person name="Tu Z.J."/>
            <person name="Steffenson B.J."/>
            <person name="Salamov A."/>
            <person name="Sun H."/>
            <person name="Lowry S."/>
            <person name="LaButti K."/>
            <person name="Han J."/>
            <person name="Copeland A."/>
            <person name="Lindquist E."/>
            <person name="Barry K."/>
            <person name="Schmutz J."/>
            <person name="Baker S.E."/>
            <person name="Ciuffetti L.M."/>
            <person name="Grigoriev I.V."/>
            <person name="Zhong S."/>
            <person name="Turgeon B.G."/>
        </authorList>
    </citation>
    <scope>NUCLEOTIDE SEQUENCE [LARGE SCALE GENOMIC DNA]</scope>
    <source>
        <strain evidence="1 2">26-R-13</strain>
    </source>
</reference>
<dbReference type="OrthoDB" id="3672455at2759"/>
<keyword evidence="2" id="KW-1185">Reference proteome</keyword>
<dbReference type="GO" id="GO:0000981">
    <property type="term" value="F:DNA-binding transcription factor activity, RNA polymerase II-specific"/>
    <property type="evidence" value="ECO:0007669"/>
    <property type="project" value="InterPro"/>
</dbReference>
<dbReference type="EMBL" id="KI964909">
    <property type="protein sequence ID" value="EUC27556.1"/>
    <property type="molecule type" value="Genomic_DNA"/>
</dbReference>
<dbReference type="InterPro" id="IPR036864">
    <property type="entry name" value="Zn2-C6_fun-type_DNA-bd_sf"/>
</dbReference>
<proteinExistence type="predicted"/>
<dbReference type="HOGENOM" id="CLU_1390111_0_0_1"/>
<name>W6Y909_COCC2</name>
<sequence>MRLTTRLTLLLCDGERVCNKCRMDDALCDYSQDAGHQQNERSLVALLEAHIKQLQDTVQTLYEYIRTGHNMPMLPGRSPGDDRPLAHDIVAYVNTLPVCMETSSDQLQHQFTVLSTASTLSLRQPQPEASSFLSITATEPQQINFMAPPMQLDLPLTEPDLAQVEHDFLGSMSDLQEFSSLAEADPAEAARLRRWI</sequence>
<dbReference type="RefSeq" id="XP_007718134.1">
    <property type="nucleotide sequence ID" value="XM_007719944.1"/>
</dbReference>
<dbReference type="AlphaFoldDB" id="W6Y909"/>
<gene>
    <name evidence="1" type="ORF">COCCADRAFT_41742</name>
</gene>
<organism evidence="1 2">
    <name type="scientific">Cochliobolus carbonum (strain 26-R-13)</name>
    <name type="common">Maize leaf spot fungus</name>
    <name type="synonym">Bipolaris zeicola</name>
    <dbReference type="NCBI Taxonomy" id="930089"/>
    <lineage>
        <taxon>Eukaryota</taxon>
        <taxon>Fungi</taxon>
        <taxon>Dikarya</taxon>
        <taxon>Ascomycota</taxon>
        <taxon>Pezizomycotina</taxon>
        <taxon>Dothideomycetes</taxon>
        <taxon>Pleosporomycetidae</taxon>
        <taxon>Pleosporales</taxon>
        <taxon>Pleosporineae</taxon>
        <taxon>Pleosporaceae</taxon>
        <taxon>Bipolaris</taxon>
    </lineage>
</organism>